<name>A0ABR8U916_9BACL</name>
<dbReference type="PROSITE" id="PS50943">
    <property type="entry name" value="HTH_CROC1"/>
    <property type="match status" value="1"/>
</dbReference>
<reference evidence="3 4" key="1">
    <citation type="submission" date="2020-08" db="EMBL/GenBank/DDBJ databases">
        <title>A Genomic Blueprint of the Chicken Gut Microbiome.</title>
        <authorList>
            <person name="Gilroy R."/>
            <person name="Ravi A."/>
            <person name="Getino M."/>
            <person name="Pursley I."/>
            <person name="Horton D.L."/>
            <person name="Alikhan N.-F."/>
            <person name="Baker D."/>
            <person name="Gharbi K."/>
            <person name="Hall N."/>
            <person name="Watson M."/>
            <person name="Adriaenssens E.M."/>
            <person name="Foster-Nyarko E."/>
            <person name="Jarju S."/>
            <person name="Secka A."/>
            <person name="Antonio M."/>
            <person name="Oren A."/>
            <person name="Chaudhuri R."/>
            <person name="La Ragione R.M."/>
            <person name="Hildebrand F."/>
            <person name="Pallen M.J."/>
        </authorList>
    </citation>
    <scope>NUCLEOTIDE SEQUENCE [LARGE SCALE GENOMIC DNA]</scope>
    <source>
        <strain evidence="3 4">Sa2YVA2</strain>
    </source>
</reference>
<feature type="domain" description="HTH cro/C1-type" evidence="2">
    <location>
        <begin position="8"/>
        <end position="68"/>
    </location>
</feature>
<accession>A0ABR8U916</accession>
<dbReference type="SMART" id="SM00530">
    <property type="entry name" value="HTH_XRE"/>
    <property type="match status" value="1"/>
</dbReference>
<comment type="caution">
    <text evidence="3">The sequence shown here is derived from an EMBL/GenBank/DDBJ whole genome shotgun (WGS) entry which is preliminary data.</text>
</comment>
<dbReference type="InterPro" id="IPR001387">
    <property type="entry name" value="Cro/C1-type_HTH"/>
</dbReference>
<dbReference type="PANTHER" id="PTHR46558">
    <property type="entry name" value="TRACRIPTIONAL REGULATORY PROTEIN-RELATED-RELATED"/>
    <property type="match status" value="1"/>
</dbReference>
<keyword evidence="1" id="KW-0238">DNA-binding</keyword>
<evidence type="ECO:0000256" key="1">
    <source>
        <dbReference type="ARBA" id="ARBA00023125"/>
    </source>
</evidence>
<dbReference type="RefSeq" id="WP_191693932.1">
    <property type="nucleotide sequence ID" value="NZ_JACSQN010000005.1"/>
</dbReference>
<dbReference type="Gene3D" id="1.10.260.40">
    <property type="entry name" value="lambda repressor-like DNA-binding domains"/>
    <property type="match status" value="1"/>
</dbReference>
<dbReference type="EMBL" id="JACSQN010000005">
    <property type="protein sequence ID" value="MBD7984229.1"/>
    <property type="molecule type" value="Genomic_DNA"/>
</dbReference>
<keyword evidence="4" id="KW-1185">Reference proteome</keyword>
<evidence type="ECO:0000313" key="3">
    <source>
        <dbReference type="EMBL" id="MBD7984229.1"/>
    </source>
</evidence>
<dbReference type="Pfam" id="PF01381">
    <property type="entry name" value="HTH_3"/>
    <property type="match status" value="1"/>
</dbReference>
<proteinExistence type="predicted"/>
<dbReference type="PANTHER" id="PTHR46558:SF11">
    <property type="entry name" value="HTH-TYPE TRANSCRIPTIONAL REGULATOR XRE"/>
    <property type="match status" value="1"/>
</dbReference>
<dbReference type="SUPFAM" id="SSF47413">
    <property type="entry name" value="lambda repressor-like DNA-binding domains"/>
    <property type="match status" value="1"/>
</dbReference>
<protein>
    <submittedName>
        <fullName evidence="3">Helix-turn-helix transcriptional regulator</fullName>
    </submittedName>
</protein>
<organism evidence="3 4">
    <name type="scientific">Sporosarcina quadrami</name>
    <dbReference type="NCBI Taxonomy" id="2762234"/>
    <lineage>
        <taxon>Bacteria</taxon>
        <taxon>Bacillati</taxon>
        <taxon>Bacillota</taxon>
        <taxon>Bacilli</taxon>
        <taxon>Bacillales</taxon>
        <taxon>Caryophanaceae</taxon>
        <taxon>Sporosarcina</taxon>
    </lineage>
</organism>
<gene>
    <name evidence="3" type="ORF">H9649_06535</name>
</gene>
<evidence type="ECO:0000313" key="4">
    <source>
        <dbReference type="Proteomes" id="UP000626786"/>
    </source>
</evidence>
<sequence length="111" mass="12777">MHSLGTEIKKIRVQNKLSQEEFAMRINKLHSLSITKGMVSKWESGSIEPKTRMLKAIAETFNVSIDEILGLIIPVKQDKIETIAAHIDNDLTELELKEIKKYIQFIKSQRK</sequence>
<dbReference type="Proteomes" id="UP000626786">
    <property type="component" value="Unassembled WGS sequence"/>
</dbReference>
<evidence type="ECO:0000259" key="2">
    <source>
        <dbReference type="PROSITE" id="PS50943"/>
    </source>
</evidence>
<dbReference type="InterPro" id="IPR010982">
    <property type="entry name" value="Lambda_DNA-bd_dom_sf"/>
</dbReference>
<dbReference type="CDD" id="cd00093">
    <property type="entry name" value="HTH_XRE"/>
    <property type="match status" value="1"/>
</dbReference>